<reference evidence="1 2" key="1">
    <citation type="submission" date="2018-12" db="EMBL/GenBank/DDBJ databases">
        <title>Sphingomonas sp. HMF7854 Genome sequencing and assembly.</title>
        <authorList>
            <person name="Cha I."/>
            <person name="Kang H."/>
            <person name="Kim H."/>
            <person name="Kang J."/>
            <person name="Joh K."/>
        </authorList>
    </citation>
    <scope>NUCLEOTIDE SEQUENCE [LARGE SCALE GENOMIC DNA]</scope>
    <source>
        <strain evidence="1 2">HMF7854</strain>
    </source>
</reference>
<sequence>MSEAMVEAMEALTALMDEECTLLKGGVDHQGVAAIAAAKQKLTARLEAQTVFLDREEPGWRERLSPEMLHLTRQMQQSAARNAAMLRRQIELSRDLLDAIAAEAQRLTGLRVDTYGDQGAISRFDQPAPLAINARA</sequence>
<dbReference type="GO" id="GO:0044780">
    <property type="term" value="P:bacterial-type flagellum assembly"/>
    <property type="evidence" value="ECO:0007669"/>
    <property type="project" value="InterPro"/>
</dbReference>
<accession>A0A3R9Z667</accession>
<keyword evidence="2" id="KW-1185">Reference proteome</keyword>
<evidence type="ECO:0000313" key="1">
    <source>
        <dbReference type="EMBL" id="RST30715.1"/>
    </source>
</evidence>
<keyword evidence="1" id="KW-0969">Cilium</keyword>
<name>A0A3R9Z667_9SPHN</name>
<dbReference type="EMBL" id="RWJF01000001">
    <property type="protein sequence ID" value="RST30715.1"/>
    <property type="molecule type" value="Genomic_DNA"/>
</dbReference>
<keyword evidence="1" id="KW-0282">Flagellum</keyword>
<proteinExistence type="predicted"/>
<dbReference type="InterPro" id="IPR036679">
    <property type="entry name" value="FlgN-like_sf"/>
</dbReference>
<dbReference type="RefSeq" id="WP_126718549.1">
    <property type="nucleotide sequence ID" value="NZ_RWJF01000001.1"/>
</dbReference>
<dbReference type="OrthoDB" id="7571789at2"/>
<dbReference type="Proteomes" id="UP000274661">
    <property type="component" value="Unassembled WGS sequence"/>
</dbReference>
<keyword evidence="1" id="KW-0966">Cell projection</keyword>
<protein>
    <submittedName>
        <fullName evidence="1">Flagellar protein FlgN</fullName>
    </submittedName>
</protein>
<dbReference type="SUPFAM" id="SSF140566">
    <property type="entry name" value="FlgN-like"/>
    <property type="match status" value="1"/>
</dbReference>
<dbReference type="AlphaFoldDB" id="A0A3R9Z667"/>
<organism evidence="1 2">
    <name type="scientific">Sphingomonas ginkgonis</name>
    <dbReference type="NCBI Taxonomy" id="2315330"/>
    <lineage>
        <taxon>Bacteria</taxon>
        <taxon>Pseudomonadati</taxon>
        <taxon>Pseudomonadota</taxon>
        <taxon>Alphaproteobacteria</taxon>
        <taxon>Sphingomonadales</taxon>
        <taxon>Sphingomonadaceae</taxon>
        <taxon>Sphingomonas</taxon>
    </lineage>
</organism>
<comment type="caution">
    <text evidence="1">The sequence shown here is derived from an EMBL/GenBank/DDBJ whole genome shotgun (WGS) entry which is preliminary data.</text>
</comment>
<gene>
    <name evidence="1" type="ORF">HMF7854_07615</name>
</gene>
<evidence type="ECO:0000313" key="2">
    <source>
        <dbReference type="Proteomes" id="UP000274661"/>
    </source>
</evidence>